<dbReference type="InterPro" id="IPR036514">
    <property type="entry name" value="SGNH_hydro_sf"/>
</dbReference>
<reference evidence="3 4" key="1">
    <citation type="submission" date="2020-09" db="EMBL/GenBank/DDBJ databases">
        <title>Genome sequences of type strains of Chitinophaga qingshengii and Chitinophaga varians.</title>
        <authorList>
            <person name="Kittiwongwattana C."/>
        </authorList>
    </citation>
    <scope>NUCLEOTIDE SEQUENCE [LARGE SCALE GENOMIC DNA]</scope>
    <source>
        <strain evidence="3 4">JCM 30026</strain>
    </source>
</reference>
<feature type="chain" id="PRO_5045596789" evidence="1">
    <location>
        <begin position="19"/>
        <end position="238"/>
    </location>
</feature>
<proteinExistence type="predicted"/>
<feature type="signal peptide" evidence="1">
    <location>
        <begin position="1"/>
        <end position="18"/>
    </location>
</feature>
<dbReference type="InterPro" id="IPR051532">
    <property type="entry name" value="Ester_Hydrolysis_Enzymes"/>
</dbReference>
<gene>
    <name evidence="3" type="ORF">ICL07_03725</name>
</gene>
<evidence type="ECO:0000313" key="3">
    <source>
        <dbReference type="EMBL" id="MBC9929468.1"/>
    </source>
</evidence>
<evidence type="ECO:0000256" key="1">
    <source>
        <dbReference type="SAM" id="SignalP"/>
    </source>
</evidence>
<dbReference type="InterPro" id="IPR013830">
    <property type="entry name" value="SGNH_hydro"/>
</dbReference>
<dbReference type="Proteomes" id="UP000659124">
    <property type="component" value="Unassembled WGS sequence"/>
</dbReference>
<dbReference type="RefSeq" id="WP_188086594.1">
    <property type="nucleotide sequence ID" value="NZ_JACVFC010000001.1"/>
</dbReference>
<dbReference type="Gene3D" id="3.40.50.1110">
    <property type="entry name" value="SGNH hydrolase"/>
    <property type="match status" value="1"/>
</dbReference>
<keyword evidence="4" id="KW-1185">Reference proteome</keyword>
<dbReference type="PANTHER" id="PTHR30383">
    <property type="entry name" value="THIOESTERASE 1/PROTEASE 1/LYSOPHOSPHOLIPASE L1"/>
    <property type="match status" value="1"/>
</dbReference>
<dbReference type="EMBL" id="JACVFC010000001">
    <property type="protein sequence ID" value="MBC9929468.1"/>
    <property type="molecule type" value="Genomic_DNA"/>
</dbReference>
<dbReference type="Pfam" id="PF13472">
    <property type="entry name" value="Lipase_GDSL_2"/>
    <property type="match status" value="1"/>
</dbReference>
<accession>A0ABR7TGB0</accession>
<dbReference type="PANTHER" id="PTHR30383:SF5">
    <property type="entry name" value="SGNH HYDROLASE-TYPE ESTERASE DOMAIN-CONTAINING PROTEIN"/>
    <property type="match status" value="1"/>
</dbReference>
<evidence type="ECO:0000313" key="4">
    <source>
        <dbReference type="Proteomes" id="UP000659124"/>
    </source>
</evidence>
<name>A0ABR7TGB0_9BACT</name>
<sequence length="238" mass="26824">MNYRYLLLCCLMACMACASRPYTVINKGIGGNSTSDLLLRAEKDVITLKPDLVVMMAGTNDMVNSQKLLPFTQYDIQYRKLVQRLRQHGATVVLMTSLPVDTGYLFQRHQRTLYDIDPNQRIDSAVAIVKAIAAAEKVYCLDLHDIFLRRGEPQRSAASLIINAANMGREDGIHPTAAGYRLMAEQLYAYLKQHRLLRKHHRILCFGDSITYGAFMEGAGTDTGYCYPAVLKRLLNKD</sequence>
<comment type="caution">
    <text evidence="3">The sequence shown here is derived from an EMBL/GenBank/DDBJ whole genome shotgun (WGS) entry which is preliminary data.</text>
</comment>
<organism evidence="3 4">
    <name type="scientific">Chitinophaga qingshengii</name>
    <dbReference type="NCBI Taxonomy" id="1569794"/>
    <lineage>
        <taxon>Bacteria</taxon>
        <taxon>Pseudomonadati</taxon>
        <taxon>Bacteroidota</taxon>
        <taxon>Chitinophagia</taxon>
        <taxon>Chitinophagales</taxon>
        <taxon>Chitinophagaceae</taxon>
        <taxon>Chitinophaga</taxon>
    </lineage>
</organism>
<evidence type="ECO:0000259" key="2">
    <source>
        <dbReference type="Pfam" id="PF13472"/>
    </source>
</evidence>
<protein>
    <submittedName>
        <fullName evidence="3">Esterase</fullName>
    </submittedName>
</protein>
<feature type="domain" description="SGNH hydrolase-type esterase" evidence="2">
    <location>
        <begin position="21"/>
        <end position="182"/>
    </location>
</feature>
<keyword evidence="1" id="KW-0732">Signal</keyword>
<dbReference type="SUPFAM" id="SSF52266">
    <property type="entry name" value="SGNH hydrolase"/>
    <property type="match status" value="1"/>
</dbReference>